<dbReference type="Proteomes" id="UP000570595">
    <property type="component" value="Unassembled WGS sequence"/>
</dbReference>
<reference evidence="2 3" key="1">
    <citation type="submission" date="2020-04" db="EMBL/GenBank/DDBJ databases">
        <title>Perkinsus olseni comparative genomics.</title>
        <authorList>
            <person name="Bogema D.R."/>
        </authorList>
    </citation>
    <scope>NUCLEOTIDE SEQUENCE [LARGE SCALE GENOMIC DNA]</scope>
    <source>
        <strain evidence="2">ATCC PRA-179</strain>
    </source>
</reference>
<dbReference type="EMBL" id="JABAHT010000032">
    <property type="protein sequence ID" value="KAF4668777.1"/>
    <property type="molecule type" value="Genomic_DNA"/>
</dbReference>
<evidence type="ECO:0000313" key="3">
    <source>
        <dbReference type="Proteomes" id="UP000570595"/>
    </source>
</evidence>
<comment type="caution">
    <text evidence="2">The sequence shown here is derived from an EMBL/GenBank/DDBJ whole genome shotgun (WGS) entry which is preliminary data.</text>
</comment>
<dbReference type="OrthoDB" id="427719at2759"/>
<feature type="transmembrane region" description="Helical" evidence="1">
    <location>
        <begin position="61"/>
        <end position="82"/>
    </location>
</feature>
<protein>
    <submittedName>
        <fullName evidence="2">Uncharacterized protein</fullName>
    </submittedName>
</protein>
<sequence length="113" mass="13191">MLSRASACARRPMMATMVTRRWKYTPTFERGLNPELTSGDYGDMPKPQPLMDFFTQNRNPWFGFAMFCAFNFFWWAFFGAWVSQTYLHAPRRFFFSSANSSVVGVPEEEVSRS</sequence>
<keyword evidence="1" id="KW-0812">Transmembrane</keyword>
<organism evidence="2 3">
    <name type="scientific">Perkinsus olseni</name>
    <name type="common">Perkinsus atlanticus</name>
    <dbReference type="NCBI Taxonomy" id="32597"/>
    <lineage>
        <taxon>Eukaryota</taxon>
        <taxon>Sar</taxon>
        <taxon>Alveolata</taxon>
        <taxon>Perkinsozoa</taxon>
        <taxon>Perkinsea</taxon>
        <taxon>Perkinsida</taxon>
        <taxon>Perkinsidae</taxon>
        <taxon>Perkinsus</taxon>
    </lineage>
</organism>
<dbReference type="AlphaFoldDB" id="A0A7J6MBL2"/>
<keyword evidence="1" id="KW-1133">Transmembrane helix</keyword>
<keyword evidence="1" id="KW-0472">Membrane</keyword>
<evidence type="ECO:0000313" key="2">
    <source>
        <dbReference type="EMBL" id="KAF4668777.1"/>
    </source>
</evidence>
<evidence type="ECO:0000256" key="1">
    <source>
        <dbReference type="SAM" id="Phobius"/>
    </source>
</evidence>
<name>A0A7J6MBL2_PEROL</name>
<proteinExistence type="predicted"/>
<gene>
    <name evidence="2" type="ORF">FOZ61_005793</name>
</gene>
<accession>A0A7J6MBL2</accession>